<accession>A0A1H4BV32</accession>
<dbReference type="Gene3D" id="3.40.50.150">
    <property type="entry name" value="Vaccinia Virus protein VP39"/>
    <property type="match status" value="1"/>
</dbReference>
<organism evidence="2 3">
    <name type="scientific">Alkalimonas amylolytica</name>
    <dbReference type="NCBI Taxonomy" id="152573"/>
    <lineage>
        <taxon>Bacteria</taxon>
        <taxon>Pseudomonadati</taxon>
        <taxon>Pseudomonadota</taxon>
        <taxon>Gammaproteobacteria</taxon>
        <taxon>Alkalimonas</taxon>
    </lineage>
</organism>
<dbReference type="GO" id="GO:0008168">
    <property type="term" value="F:methyltransferase activity"/>
    <property type="evidence" value="ECO:0007669"/>
    <property type="project" value="UniProtKB-KW"/>
</dbReference>
<evidence type="ECO:0000313" key="3">
    <source>
        <dbReference type="Proteomes" id="UP000198773"/>
    </source>
</evidence>
<reference evidence="2 3" key="1">
    <citation type="submission" date="2016-10" db="EMBL/GenBank/DDBJ databases">
        <authorList>
            <person name="de Groot N.N."/>
        </authorList>
    </citation>
    <scope>NUCLEOTIDE SEQUENCE [LARGE SCALE GENOMIC DNA]</scope>
    <source>
        <strain evidence="2 3">CGMCC 1.3430</strain>
    </source>
</reference>
<dbReference type="InterPro" id="IPR016980">
    <property type="entry name" value="S-AdoMet-dep_MeTrfase_Alr7345"/>
</dbReference>
<keyword evidence="1" id="KW-0732">Signal</keyword>
<dbReference type="AlphaFoldDB" id="A0A1H4BV32"/>
<gene>
    <name evidence="2" type="ORF">SAMN04488051_103531</name>
</gene>
<dbReference type="GO" id="GO:0032259">
    <property type="term" value="P:methylation"/>
    <property type="evidence" value="ECO:0007669"/>
    <property type="project" value="UniProtKB-KW"/>
</dbReference>
<dbReference type="PIRSF" id="PIRSF031679">
    <property type="entry name" value="Mtase_Alr7345_prd"/>
    <property type="match status" value="1"/>
</dbReference>
<feature type="chain" id="PRO_5011479299" evidence="1">
    <location>
        <begin position="24"/>
        <end position="271"/>
    </location>
</feature>
<evidence type="ECO:0000313" key="2">
    <source>
        <dbReference type="EMBL" id="SEA51954.1"/>
    </source>
</evidence>
<dbReference type="RefSeq" id="WP_091341972.1">
    <property type="nucleotide sequence ID" value="NZ_FNRM01000003.1"/>
</dbReference>
<sequence length="271" mass="30015">MLTKFVRVSLLLLASQASFTATADISQALQHEVRSEANKVRDDARKPEQTLTFFEVTPQSTVVEIWPGAGWYTEVLAPLLADQGKLYAAHFSDKFTLLSADYMQKVRSDYQKKLASHPVYQNVTLTEFAPIADMTIAPPESADVVLSIRNQFYIFEGEQSLRHGLASFYQALKPGGVLGVVAPLLPEDKLETDWQGSGYVPKQLWLDLAAEAGFHFEASSDLLHNPKDTADHPDGIWSLPPALAGGDTDREKYLAIGEAHQMVLRFRKPVG</sequence>
<dbReference type="EMBL" id="FNRM01000003">
    <property type="protein sequence ID" value="SEA51954.1"/>
    <property type="molecule type" value="Genomic_DNA"/>
</dbReference>
<name>A0A1H4BV32_ALKAM</name>
<dbReference type="Proteomes" id="UP000198773">
    <property type="component" value="Unassembled WGS sequence"/>
</dbReference>
<dbReference type="OrthoDB" id="9801692at2"/>
<feature type="signal peptide" evidence="1">
    <location>
        <begin position="1"/>
        <end position="23"/>
    </location>
</feature>
<keyword evidence="3" id="KW-1185">Reference proteome</keyword>
<dbReference type="InterPro" id="IPR029063">
    <property type="entry name" value="SAM-dependent_MTases_sf"/>
</dbReference>
<dbReference type="CDD" id="cd02440">
    <property type="entry name" value="AdoMet_MTases"/>
    <property type="match status" value="1"/>
</dbReference>
<keyword evidence="2" id="KW-0489">Methyltransferase</keyword>
<protein>
    <submittedName>
        <fullName evidence="2">Predicted methyltransferase</fullName>
    </submittedName>
</protein>
<keyword evidence="2" id="KW-0808">Transferase</keyword>
<proteinExistence type="predicted"/>
<dbReference type="STRING" id="152573.SAMN04488051_103531"/>
<evidence type="ECO:0000256" key="1">
    <source>
        <dbReference type="SAM" id="SignalP"/>
    </source>
</evidence>
<dbReference type="SUPFAM" id="SSF53335">
    <property type="entry name" value="S-adenosyl-L-methionine-dependent methyltransferases"/>
    <property type="match status" value="1"/>
</dbReference>